<feature type="domain" description="Pyrrolo-quinoline quinone repeat" evidence="3">
    <location>
        <begin position="127"/>
        <end position="234"/>
    </location>
</feature>
<proteinExistence type="predicted"/>
<dbReference type="EMBL" id="VKHT01001041">
    <property type="protein sequence ID" value="MBB0246683.1"/>
    <property type="molecule type" value="Genomic_DNA"/>
</dbReference>
<evidence type="ECO:0000256" key="1">
    <source>
        <dbReference type="SAM" id="MobiDB-lite"/>
    </source>
</evidence>
<feature type="region of interest" description="Disordered" evidence="1">
    <location>
        <begin position="1"/>
        <end position="20"/>
    </location>
</feature>
<keyword evidence="5" id="KW-1185">Reference proteome</keyword>
<dbReference type="SUPFAM" id="SSF50998">
    <property type="entry name" value="Quinoprotein alcohol dehydrogenase-like"/>
    <property type="match status" value="1"/>
</dbReference>
<dbReference type="InterPro" id="IPR002372">
    <property type="entry name" value="PQQ_rpt_dom"/>
</dbReference>
<protein>
    <submittedName>
        <fullName evidence="4">PQQ-binding-like beta-propeller repeat protein</fullName>
    </submittedName>
</protein>
<feature type="region of interest" description="Disordered" evidence="1">
    <location>
        <begin position="57"/>
        <end position="92"/>
    </location>
</feature>
<dbReference type="InterPro" id="IPR018391">
    <property type="entry name" value="PQQ_b-propeller_rpt"/>
</dbReference>
<organism evidence="4 5">
    <name type="scientific">Streptomyces alkaliphilus</name>
    <dbReference type="NCBI Taxonomy" id="1472722"/>
    <lineage>
        <taxon>Bacteria</taxon>
        <taxon>Bacillati</taxon>
        <taxon>Actinomycetota</taxon>
        <taxon>Actinomycetes</taxon>
        <taxon>Kitasatosporales</taxon>
        <taxon>Streptomycetaceae</taxon>
        <taxon>Streptomyces</taxon>
    </lineage>
</organism>
<reference evidence="5" key="1">
    <citation type="submission" date="2019-10" db="EMBL/GenBank/DDBJ databases">
        <title>Streptomyces sp. nov., a novel actinobacterium isolated from alkaline environment.</title>
        <authorList>
            <person name="Golinska P."/>
        </authorList>
    </citation>
    <scope>NUCLEOTIDE SEQUENCE [LARGE SCALE GENOMIC DNA]</scope>
    <source>
        <strain evidence="5">DSM 42118</strain>
    </source>
</reference>
<keyword evidence="2" id="KW-0812">Transmembrane</keyword>
<dbReference type="Pfam" id="PF13360">
    <property type="entry name" value="PQQ_2"/>
    <property type="match status" value="2"/>
</dbReference>
<gene>
    <name evidence="4" type="ORF">FNQ90_21835</name>
</gene>
<dbReference type="InterPro" id="IPR015943">
    <property type="entry name" value="WD40/YVTN_repeat-like_dom_sf"/>
</dbReference>
<dbReference type="PANTHER" id="PTHR34512:SF30">
    <property type="entry name" value="OUTER MEMBRANE PROTEIN ASSEMBLY FACTOR BAMB"/>
    <property type="match status" value="1"/>
</dbReference>
<feature type="compositionally biased region" description="Acidic residues" evidence="1">
    <location>
        <begin position="66"/>
        <end position="84"/>
    </location>
</feature>
<dbReference type="Proteomes" id="UP000538929">
    <property type="component" value="Unassembled WGS sequence"/>
</dbReference>
<dbReference type="PANTHER" id="PTHR34512">
    <property type="entry name" value="CELL SURFACE PROTEIN"/>
    <property type="match status" value="1"/>
</dbReference>
<name>A0A7W3TGZ5_9ACTN</name>
<comment type="caution">
    <text evidence="4">The sequence shown here is derived from an EMBL/GenBank/DDBJ whole genome shotgun (WGS) entry which is preliminary data.</text>
</comment>
<dbReference type="AlphaFoldDB" id="A0A7W3TGZ5"/>
<keyword evidence="2" id="KW-0472">Membrane</keyword>
<dbReference type="SMART" id="SM00564">
    <property type="entry name" value="PQQ"/>
    <property type="match status" value="2"/>
</dbReference>
<accession>A0A7W3TGZ5</accession>
<sequence length="486" mass="52428">MPGYGHPQQPPGAVPGKPGGGGNAPRMVLIIGVVLAVLLAGGFGAYYVLAGGGDDSPAAAGTDTDPGTDDGSGGDEEPDGDEEPGGGAALPDGATEAELIMEIEQPDVPEEDILTEAYGYWVLDDSLVRLMTRELVSYDLNTGERQWSFPLPNNECRVSHEHSDGRVALLQGRDCEVLTVLDITTGEDVWTTTVEENVTPGRYSVPAILGDTVALGWTLGGYGWSVSQEKALWEPRSGENCKEDSYAVMDGVFISKVGCGFIGDDGGSIRATEEDGTELWSWEYPAEQDGTKLRFRSVISADPLVVRMDLGDIAAAEEQIWVIDDARQDVAHVLPYDRDRHVSPCDAVTLSWCPGAVVHDGMMYLATMDRENSVVAFDLSTGTAVWEVSSEEGATIMPIREQDGKILAYEIASTDRPGAVVAIDPATESAESVMVLPHESREAQRKVVSDPYSHDNHPVWVENRLLLLSQRFYDHTVGDPVTMVFR</sequence>
<evidence type="ECO:0000256" key="2">
    <source>
        <dbReference type="SAM" id="Phobius"/>
    </source>
</evidence>
<evidence type="ECO:0000313" key="4">
    <source>
        <dbReference type="EMBL" id="MBB0246683.1"/>
    </source>
</evidence>
<feature type="transmembrane region" description="Helical" evidence="2">
    <location>
        <begin position="27"/>
        <end position="49"/>
    </location>
</feature>
<feature type="domain" description="Pyrrolo-quinoline quinone repeat" evidence="3">
    <location>
        <begin position="267"/>
        <end position="429"/>
    </location>
</feature>
<keyword evidence="2" id="KW-1133">Transmembrane helix</keyword>
<dbReference type="InterPro" id="IPR011047">
    <property type="entry name" value="Quinoprotein_ADH-like_sf"/>
</dbReference>
<dbReference type="Gene3D" id="2.130.10.10">
    <property type="entry name" value="YVTN repeat-like/Quinoprotein amine dehydrogenase"/>
    <property type="match status" value="1"/>
</dbReference>
<evidence type="ECO:0000313" key="5">
    <source>
        <dbReference type="Proteomes" id="UP000538929"/>
    </source>
</evidence>
<evidence type="ECO:0000259" key="3">
    <source>
        <dbReference type="Pfam" id="PF13360"/>
    </source>
</evidence>